<dbReference type="OrthoDB" id="281405at2"/>
<reference evidence="2 3" key="1">
    <citation type="submission" date="2019-02" db="EMBL/GenBank/DDBJ databases">
        <title>Deep-cultivation of Planctomycetes and their phenomic and genomic characterization uncovers novel biology.</title>
        <authorList>
            <person name="Wiegand S."/>
            <person name="Jogler M."/>
            <person name="Boedeker C."/>
            <person name="Pinto D."/>
            <person name="Vollmers J."/>
            <person name="Rivas-Marin E."/>
            <person name="Kohn T."/>
            <person name="Peeters S.H."/>
            <person name="Heuer A."/>
            <person name="Rast P."/>
            <person name="Oberbeckmann S."/>
            <person name="Bunk B."/>
            <person name="Jeske O."/>
            <person name="Meyerdierks A."/>
            <person name="Storesund J.E."/>
            <person name="Kallscheuer N."/>
            <person name="Luecker S."/>
            <person name="Lage O.M."/>
            <person name="Pohl T."/>
            <person name="Merkel B.J."/>
            <person name="Hornburger P."/>
            <person name="Mueller R.-W."/>
            <person name="Bruemmer F."/>
            <person name="Labrenz M."/>
            <person name="Spormann A.M."/>
            <person name="Op den Camp H."/>
            <person name="Overmann J."/>
            <person name="Amann R."/>
            <person name="Jetten M.S.M."/>
            <person name="Mascher T."/>
            <person name="Medema M.H."/>
            <person name="Devos D.P."/>
            <person name="Kaster A.-K."/>
            <person name="Ovreas L."/>
            <person name="Rohde M."/>
            <person name="Galperin M.Y."/>
            <person name="Jogler C."/>
        </authorList>
    </citation>
    <scope>NUCLEOTIDE SEQUENCE [LARGE SCALE GENOMIC DNA]</scope>
    <source>
        <strain evidence="2 3">Pla85_3_4</strain>
    </source>
</reference>
<dbReference type="NCBIfam" id="TIGR00199">
    <property type="entry name" value="PncC_domain"/>
    <property type="match status" value="1"/>
</dbReference>
<dbReference type="KEGG" id="lcre:Pla8534_69960"/>
<dbReference type="Pfam" id="PF02464">
    <property type="entry name" value="CinA"/>
    <property type="match status" value="1"/>
</dbReference>
<dbReference type="Gene3D" id="3.90.950.20">
    <property type="entry name" value="CinA-like"/>
    <property type="match status" value="1"/>
</dbReference>
<sequence>MTVRQQAKRVFDLLQAQNLKVVFAESCTGGLASGALTQFPGASQHHCGGMVVYRNATKQEYLGIPSAVLVDPGPVSALVAQRMCEAVLMETPEANLSASVTGHLGPDAPAELDGLVFLGVGRRTEDGLLSQVKELRLGAEFDRSQRQQQVIEALFHFLAEQLQETTD</sequence>
<protein>
    <submittedName>
        <fullName evidence="2">Nicotinamide-nucleotide amidohydrolase PncC</fullName>
        <ecNumber evidence="2">3.5.1.42</ecNumber>
    </submittedName>
</protein>
<gene>
    <name evidence="2" type="primary">pncC</name>
    <name evidence="2" type="ORF">Pla8534_69960</name>
</gene>
<evidence type="ECO:0000313" key="2">
    <source>
        <dbReference type="EMBL" id="QDU99085.1"/>
    </source>
</evidence>
<dbReference type="RefSeq" id="WP_145058828.1">
    <property type="nucleotide sequence ID" value="NZ_CP036433.1"/>
</dbReference>
<dbReference type="SUPFAM" id="SSF142433">
    <property type="entry name" value="CinA-like"/>
    <property type="match status" value="1"/>
</dbReference>
<dbReference type="InterPro" id="IPR036653">
    <property type="entry name" value="CinA-like_C"/>
</dbReference>
<dbReference type="Proteomes" id="UP000317648">
    <property type="component" value="Chromosome"/>
</dbReference>
<keyword evidence="2" id="KW-0378">Hydrolase</keyword>
<dbReference type="InterPro" id="IPR008136">
    <property type="entry name" value="CinA_C"/>
</dbReference>
<feature type="domain" description="CinA C-terminal" evidence="1">
    <location>
        <begin position="5"/>
        <end position="161"/>
    </location>
</feature>
<dbReference type="EMBL" id="CP036433">
    <property type="protein sequence ID" value="QDU99085.1"/>
    <property type="molecule type" value="Genomic_DNA"/>
</dbReference>
<evidence type="ECO:0000313" key="3">
    <source>
        <dbReference type="Proteomes" id="UP000317648"/>
    </source>
</evidence>
<evidence type="ECO:0000259" key="1">
    <source>
        <dbReference type="Pfam" id="PF02464"/>
    </source>
</evidence>
<organism evidence="2 3">
    <name type="scientific">Lignipirellula cremea</name>
    <dbReference type="NCBI Taxonomy" id="2528010"/>
    <lineage>
        <taxon>Bacteria</taxon>
        <taxon>Pseudomonadati</taxon>
        <taxon>Planctomycetota</taxon>
        <taxon>Planctomycetia</taxon>
        <taxon>Pirellulales</taxon>
        <taxon>Pirellulaceae</taxon>
        <taxon>Lignipirellula</taxon>
    </lineage>
</organism>
<keyword evidence="3" id="KW-1185">Reference proteome</keyword>
<dbReference type="GO" id="GO:0019159">
    <property type="term" value="F:nicotinamide-nucleotide amidase activity"/>
    <property type="evidence" value="ECO:0007669"/>
    <property type="project" value="UniProtKB-EC"/>
</dbReference>
<name>A0A518E4R7_9BACT</name>
<proteinExistence type="predicted"/>
<dbReference type="EC" id="3.5.1.42" evidence="2"/>
<dbReference type="AlphaFoldDB" id="A0A518E4R7"/>
<accession>A0A518E4R7</accession>